<proteinExistence type="predicted"/>
<feature type="signal peptide" evidence="2">
    <location>
        <begin position="1"/>
        <end position="20"/>
    </location>
</feature>
<evidence type="ECO:0000313" key="3">
    <source>
        <dbReference type="EMBL" id="MFC0268733.1"/>
    </source>
</evidence>
<protein>
    <submittedName>
        <fullName evidence="3">Uncharacterized protein</fullName>
    </submittedName>
</protein>
<reference evidence="3 4" key="1">
    <citation type="submission" date="2024-09" db="EMBL/GenBank/DDBJ databases">
        <authorList>
            <person name="Sun Q."/>
            <person name="Mori K."/>
        </authorList>
    </citation>
    <scope>NUCLEOTIDE SEQUENCE [LARGE SCALE GENOMIC DNA]</scope>
    <source>
        <strain evidence="3 4">CCM 7415</strain>
    </source>
</reference>
<feature type="chain" id="PRO_5046240682" evidence="2">
    <location>
        <begin position="21"/>
        <end position="321"/>
    </location>
</feature>
<name>A0ABV6G4Y5_9GAMM</name>
<evidence type="ECO:0000256" key="1">
    <source>
        <dbReference type="SAM" id="MobiDB-lite"/>
    </source>
</evidence>
<dbReference type="Proteomes" id="UP001589814">
    <property type="component" value="Unassembled WGS sequence"/>
</dbReference>
<keyword evidence="2" id="KW-0732">Signal</keyword>
<gene>
    <name evidence="3" type="ORF">ACFFHW_12210</name>
</gene>
<feature type="region of interest" description="Disordered" evidence="1">
    <location>
        <begin position="100"/>
        <end position="124"/>
    </location>
</feature>
<evidence type="ECO:0000256" key="2">
    <source>
        <dbReference type="SAM" id="SignalP"/>
    </source>
</evidence>
<accession>A0ABV6G4Y5</accession>
<sequence>MKPLIWIVLAGLSIAPTSWASPTPPRLPAEMVMVAPPLESVGAGLEIQRLVHGQFEQEGGRILALLHLIRRPLGEPPTCRPGADGCLPNVSDSLTLRLNTHDRESPATTLPRVRGEPITDSSSTRTPIFRDMFQLLAVGALDIQHRGNTWTMTDESGVTTTWKPMSLEQASNASYFVQTLTPPAYAIEQCVAAQLSDAYATQSPTAAQSELLDAVSIISAPERLRDSDDSSRYEQAALVKFAAQLLAGSDDVPDTPADFVSTPPYAAMARDAESRALLMNNAERISSASRYLRRLDRLSHSDTPDAQERIICGDLVTLDSP</sequence>
<evidence type="ECO:0000313" key="4">
    <source>
        <dbReference type="Proteomes" id="UP001589814"/>
    </source>
</evidence>
<comment type="caution">
    <text evidence="3">The sequence shown here is derived from an EMBL/GenBank/DDBJ whole genome shotgun (WGS) entry which is preliminary data.</text>
</comment>
<dbReference type="EMBL" id="JBHLVX010000049">
    <property type="protein sequence ID" value="MFC0268733.1"/>
    <property type="molecule type" value="Genomic_DNA"/>
</dbReference>
<dbReference type="RefSeq" id="WP_019953004.1">
    <property type="nucleotide sequence ID" value="NZ_JBHLVX010000049.1"/>
</dbReference>
<organism evidence="3 4">
    <name type="scientific">Kushneria aurantia</name>
    <dbReference type="NCBI Taxonomy" id="504092"/>
    <lineage>
        <taxon>Bacteria</taxon>
        <taxon>Pseudomonadati</taxon>
        <taxon>Pseudomonadota</taxon>
        <taxon>Gammaproteobacteria</taxon>
        <taxon>Oceanospirillales</taxon>
        <taxon>Halomonadaceae</taxon>
        <taxon>Kushneria</taxon>
    </lineage>
</organism>
<keyword evidence="4" id="KW-1185">Reference proteome</keyword>